<name>A0A3S5AB69_9PLAT</name>
<keyword evidence="2" id="KW-1185">Reference proteome</keyword>
<evidence type="ECO:0000313" key="2">
    <source>
        <dbReference type="Proteomes" id="UP000784294"/>
    </source>
</evidence>
<proteinExistence type="predicted"/>
<dbReference type="EMBL" id="CAAALY010028309">
    <property type="protein sequence ID" value="VEL16399.1"/>
    <property type="molecule type" value="Genomic_DNA"/>
</dbReference>
<evidence type="ECO:0000313" key="1">
    <source>
        <dbReference type="EMBL" id="VEL16399.1"/>
    </source>
</evidence>
<dbReference type="AlphaFoldDB" id="A0A3S5AB69"/>
<accession>A0A3S5AB69</accession>
<dbReference type="Proteomes" id="UP000784294">
    <property type="component" value="Unassembled WGS sequence"/>
</dbReference>
<protein>
    <submittedName>
        <fullName evidence="1">Uncharacterized protein</fullName>
    </submittedName>
</protein>
<reference evidence="1" key="1">
    <citation type="submission" date="2018-11" db="EMBL/GenBank/DDBJ databases">
        <authorList>
            <consortium name="Pathogen Informatics"/>
        </authorList>
    </citation>
    <scope>NUCLEOTIDE SEQUENCE</scope>
</reference>
<comment type="caution">
    <text evidence="1">The sequence shown here is derived from an EMBL/GenBank/DDBJ whole genome shotgun (WGS) entry which is preliminary data.</text>
</comment>
<sequence length="100" mass="11425">MWKKCGPILWTIYHQSAKLFCTPFAGHKFIHVANQLTVPLVSVTFLAANGGGVLRPCLKANRLSQSRRKNRNRHTGFVHIRPVYKAVSTWRQDCLKPVRV</sequence>
<organism evidence="1 2">
    <name type="scientific">Protopolystoma xenopodis</name>
    <dbReference type="NCBI Taxonomy" id="117903"/>
    <lineage>
        <taxon>Eukaryota</taxon>
        <taxon>Metazoa</taxon>
        <taxon>Spiralia</taxon>
        <taxon>Lophotrochozoa</taxon>
        <taxon>Platyhelminthes</taxon>
        <taxon>Monogenea</taxon>
        <taxon>Polyopisthocotylea</taxon>
        <taxon>Polystomatidea</taxon>
        <taxon>Polystomatidae</taxon>
        <taxon>Protopolystoma</taxon>
    </lineage>
</organism>
<gene>
    <name evidence="1" type="ORF">PXEA_LOCUS9839</name>
</gene>